<dbReference type="CDD" id="cd01065">
    <property type="entry name" value="NAD_bind_Shikimate_DH"/>
    <property type="match status" value="1"/>
</dbReference>
<proteinExistence type="predicted"/>
<dbReference type="EMBL" id="CP009247">
    <property type="protein sequence ID" value="APT88651.1"/>
    <property type="molecule type" value="Genomic_DNA"/>
</dbReference>
<dbReference type="GO" id="GO:0050661">
    <property type="term" value="F:NADP binding"/>
    <property type="evidence" value="ECO:0007669"/>
    <property type="project" value="TreeGrafter"/>
</dbReference>
<evidence type="ECO:0000313" key="3">
    <source>
        <dbReference type="Proteomes" id="UP000185434"/>
    </source>
</evidence>
<keyword evidence="3" id="KW-1185">Reference proteome</keyword>
<organism evidence="2 3">
    <name type="scientific">Corynebacterium frankenforstense DSM 45800</name>
    <dbReference type="NCBI Taxonomy" id="1437875"/>
    <lineage>
        <taxon>Bacteria</taxon>
        <taxon>Bacillati</taxon>
        <taxon>Actinomycetota</taxon>
        <taxon>Actinomycetes</taxon>
        <taxon>Mycobacteriales</taxon>
        <taxon>Corynebacteriaceae</taxon>
        <taxon>Corynebacterium</taxon>
    </lineage>
</organism>
<dbReference type="RefSeq" id="WP_075663637.1">
    <property type="nucleotide sequence ID" value="NZ_CP009247.1"/>
</dbReference>
<evidence type="ECO:0000313" key="2">
    <source>
        <dbReference type="EMBL" id="APT88651.1"/>
    </source>
</evidence>
<dbReference type="InterPro" id="IPR022893">
    <property type="entry name" value="Shikimate_DH_fam"/>
</dbReference>
<dbReference type="PANTHER" id="PTHR21089">
    <property type="entry name" value="SHIKIMATE DEHYDROGENASE"/>
    <property type="match status" value="1"/>
</dbReference>
<name>A0A1L7CS67_9CORY</name>
<dbReference type="GO" id="GO:0009423">
    <property type="term" value="P:chorismate biosynthetic process"/>
    <property type="evidence" value="ECO:0007669"/>
    <property type="project" value="TreeGrafter"/>
</dbReference>
<keyword evidence="2" id="KW-0560">Oxidoreductase</keyword>
<dbReference type="STRING" id="1437875.CFRA_04540"/>
<dbReference type="SUPFAM" id="SSF53223">
    <property type="entry name" value="Aminoacid dehydrogenase-like, N-terminal domain"/>
    <property type="match status" value="1"/>
</dbReference>
<dbReference type="Gene3D" id="3.40.50.10860">
    <property type="entry name" value="Leucine Dehydrogenase, chain A, domain 1"/>
    <property type="match status" value="1"/>
</dbReference>
<reference evidence="2 3" key="1">
    <citation type="submission" date="2014-08" db="EMBL/GenBank/DDBJ databases">
        <title>Complete genome sequence of Corynebacterium frankenforstense ST18(T) (=DSM 45800(T)), isolated from raw cow milk.</title>
        <authorList>
            <person name="Ruckert C."/>
            <person name="Albersmeier A."/>
            <person name="Winkler A."/>
            <person name="Lipski A."/>
            <person name="Kalinowski J."/>
        </authorList>
    </citation>
    <scope>NUCLEOTIDE SEQUENCE [LARGE SCALE GENOMIC DNA]</scope>
    <source>
        <strain evidence="2 3">ST18</strain>
    </source>
</reference>
<dbReference type="SUPFAM" id="SSF51735">
    <property type="entry name" value="NAD(P)-binding Rossmann-fold domains"/>
    <property type="match status" value="1"/>
</dbReference>
<dbReference type="AlphaFoldDB" id="A0A1L7CS67"/>
<gene>
    <name evidence="2" type="ORF">CFRA_04540</name>
</gene>
<protein>
    <submittedName>
        <fullName evidence="2">Shikimate dehydrogenase</fullName>
        <ecNumber evidence="2">1.1.1.25</ecNumber>
    </submittedName>
</protein>
<sequence length="276" mass="29339">MLTSRQQVNRLDRETALCISLAARPSNHGVRFHNYLYAELGLNFVYKPIAPADITAAVAGIRGLGIRGAGVSMPYKQEVIPLIDHLEDSAARIDAVNTIVNDEGELTGYNTDYTAVASLLEQHGVDQTLPVAVRGSGGMANAVVAALTDHGMRGTVVARNHVTGTSLAGRYDWEFSGVVPEDARLLVNVTPIGMEGDLADELSFSPEEIDRAEVVFDVVASPVNTPLIRAAREAGKPVISGAEVAALQAAEQFALYTGVRPTAEQVAAAEDYASQR</sequence>
<dbReference type="GO" id="GO:0019632">
    <property type="term" value="P:shikimate metabolic process"/>
    <property type="evidence" value="ECO:0007669"/>
    <property type="project" value="TreeGrafter"/>
</dbReference>
<dbReference type="PANTHER" id="PTHR21089:SF9">
    <property type="entry name" value="SHIKIMATE DEHYDROGENASE-LIKE PROTEIN HI_0607"/>
    <property type="match status" value="1"/>
</dbReference>
<dbReference type="NCBIfam" id="NF009202">
    <property type="entry name" value="PRK12550.1"/>
    <property type="match status" value="1"/>
</dbReference>
<evidence type="ECO:0000259" key="1">
    <source>
        <dbReference type="Pfam" id="PF08501"/>
    </source>
</evidence>
<dbReference type="GO" id="GO:0005829">
    <property type="term" value="C:cytosol"/>
    <property type="evidence" value="ECO:0007669"/>
    <property type="project" value="TreeGrafter"/>
</dbReference>
<accession>A0A1L7CS67</accession>
<dbReference type="EC" id="1.1.1.25" evidence="2"/>
<dbReference type="Gene3D" id="3.40.50.720">
    <property type="entry name" value="NAD(P)-binding Rossmann-like Domain"/>
    <property type="match status" value="1"/>
</dbReference>
<feature type="domain" description="Shikimate dehydrogenase substrate binding N-terminal" evidence="1">
    <location>
        <begin position="32"/>
        <end position="99"/>
    </location>
</feature>
<dbReference type="InterPro" id="IPR013708">
    <property type="entry name" value="Shikimate_DH-bd_N"/>
</dbReference>
<dbReference type="InterPro" id="IPR046346">
    <property type="entry name" value="Aminoacid_DH-like_N_sf"/>
</dbReference>
<dbReference type="KEGG" id="cfk:CFRA_04540"/>
<dbReference type="Pfam" id="PF08501">
    <property type="entry name" value="Shikimate_dh_N"/>
    <property type="match status" value="1"/>
</dbReference>
<dbReference type="Proteomes" id="UP000185434">
    <property type="component" value="Chromosome"/>
</dbReference>
<dbReference type="InterPro" id="IPR036291">
    <property type="entry name" value="NAD(P)-bd_dom_sf"/>
</dbReference>
<dbReference type="GO" id="GO:0004764">
    <property type="term" value="F:shikimate 3-dehydrogenase (NADP+) activity"/>
    <property type="evidence" value="ECO:0007669"/>
    <property type="project" value="UniProtKB-EC"/>
</dbReference>
<dbReference type="OrthoDB" id="9792692at2"/>